<evidence type="ECO:0000313" key="1">
    <source>
        <dbReference type="EMBL" id="CAG8684069.1"/>
    </source>
</evidence>
<protein>
    <submittedName>
        <fullName evidence="1">9094_t:CDS:1</fullName>
    </submittedName>
</protein>
<proteinExistence type="predicted"/>
<evidence type="ECO:0000313" key="2">
    <source>
        <dbReference type="Proteomes" id="UP000789570"/>
    </source>
</evidence>
<organism evidence="1 2">
    <name type="scientific">Funneliformis caledonium</name>
    <dbReference type="NCBI Taxonomy" id="1117310"/>
    <lineage>
        <taxon>Eukaryota</taxon>
        <taxon>Fungi</taxon>
        <taxon>Fungi incertae sedis</taxon>
        <taxon>Mucoromycota</taxon>
        <taxon>Glomeromycotina</taxon>
        <taxon>Glomeromycetes</taxon>
        <taxon>Glomerales</taxon>
        <taxon>Glomeraceae</taxon>
        <taxon>Funneliformis</taxon>
    </lineage>
</organism>
<dbReference type="AlphaFoldDB" id="A0A9N9HKW8"/>
<dbReference type="Proteomes" id="UP000789570">
    <property type="component" value="Unassembled WGS sequence"/>
</dbReference>
<dbReference type="EMBL" id="CAJVPQ010006377">
    <property type="protein sequence ID" value="CAG8684069.1"/>
    <property type="molecule type" value="Genomic_DNA"/>
</dbReference>
<reference evidence="1" key="1">
    <citation type="submission" date="2021-06" db="EMBL/GenBank/DDBJ databases">
        <authorList>
            <person name="Kallberg Y."/>
            <person name="Tangrot J."/>
            <person name="Rosling A."/>
        </authorList>
    </citation>
    <scope>NUCLEOTIDE SEQUENCE</scope>
    <source>
        <strain evidence="1">UK204</strain>
    </source>
</reference>
<name>A0A9N9HKW8_9GLOM</name>
<keyword evidence="2" id="KW-1185">Reference proteome</keyword>
<gene>
    <name evidence="1" type="ORF">FCALED_LOCUS12656</name>
</gene>
<comment type="caution">
    <text evidence="1">The sequence shown here is derived from an EMBL/GenBank/DDBJ whole genome shotgun (WGS) entry which is preliminary data.</text>
</comment>
<accession>A0A9N9HKW8</accession>
<dbReference type="OrthoDB" id="5575062at2759"/>
<sequence>MDVRPIQTPENVPHLFDFIKPKDYSVLQNTLKLLDDVRTFTAQNLQQANRIAFTNTRWRVGTMSGGGNQVFKGSMSSKLSSDITSETISKLENDQKKNELSKLEFELSKLEMGASACANRILYTEKE</sequence>